<keyword evidence="1" id="KW-0678">Repressor</keyword>
<protein>
    <submittedName>
        <fullName evidence="5">TetR family transcriptional regulator</fullName>
    </submittedName>
</protein>
<evidence type="ECO:0000256" key="2">
    <source>
        <dbReference type="ARBA" id="ARBA00023125"/>
    </source>
</evidence>
<dbReference type="KEGG" id="hmn:HM131_10915"/>
<dbReference type="PROSITE" id="PS50977">
    <property type="entry name" value="HTH_TETR_2"/>
    <property type="match status" value="1"/>
</dbReference>
<feature type="DNA-binding region" description="H-T-H motif" evidence="3">
    <location>
        <begin position="29"/>
        <end position="48"/>
    </location>
</feature>
<dbReference type="OrthoDB" id="153047at2"/>
<accession>A0A1W5ZVG3</accession>
<feature type="domain" description="HTH tetR-type" evidence="4">
    <location>
        <begin position="6"/>
        <end position="66"/>
    </location>
</feature>
<dbReference type="PANTHER" id="PTHR43479:SF11">
    <property type="entry name" value="ACREF_ENVCD OPERON REPRESSOR-RELATED"/>
    <property type="match status" value="1"/>
</dbReference>
<keyword evidence="2 3" id="KW-0238">DNA-binding</keyword>
<dbReference type="STRING" id="402384.HM131_10915"/>
<dbReference type="GO" id="GO:0003677">
    <property type="term" value="F:DNA binding"/>
    <property type="evidence" value="ECO:0007669"/>
    <property type="project" value="UniProtKB-UniRule"/>
</dbReference>
<dbReference type="Gene3D" id="1.10.10.60">
    <property type="entry name" value="Homeodomain-like"/>
    <property type="match status" value="1"/>
</dbReference>
<dbReference type="RefSeq" id="WP_085029793.1">
    <property type="nucleotide sequence ID" value="NZ_CP020772.1"/>
</dbReference>
<name>A0A1W5ZVG3_9BACI</name>
<dbReference type="Pfam" id="PF00440">
    <property type="entry name" value="TetR_N"/>
    <property type="match status" value="1"/>
</dbReference>
<dbReference type="Proteomes" id="UP000192527">
    <property type="component" value="Chromosome"/>
</dbReference>
<dbReference type="AlphaFoldDB" id="A0A1W5ZVG3"/>
<evidence type="ECO:0000259" key="4">
    <source>
        <dbReference type="PROSITE" id="PS50977"/>
    </source>
</evidence>
<dbReference type="InterPro" id="IPR001647">
    <property type="entry name" value="HTH_TetR"/>
</dbReference>
<evidence type="ECO:0000256" key="1">
    <source>
        <dbReference type="ARBA" id="ARBA00022491"/>
    </source>
</evidence>
<evidence type="ECO:0000256" key="3">
    <source>
        <dbReference type="PROSITE-ProRule" id="PRU00335"/>
    </source>
</evidence>
<dbReference type="InterPro" id="IPR050624">
    <property type="entry name" value="HTH-type_Tx_Regulator"/>
</dbReference>
<dbReference type="PRINTS" id="PR00455">
    <property type="entry name" value="HTHTETR"/>
</dbReference>
<evidence type="ECO:0000313" key="5">
    <source>
        <dbReference type="EMBL" id="ARI77322.1"/>
    </source>
</evidence>
<dbReference type="EMBL" id="CP020772">
    <property type="protein sequence ID" value="ARI77322.1"/>
    <property type="molecule type" value="Genomic_DNA"/>
</dbReference>
<proteinExistence type="predicted"/>
<sequence>MGRKKALTKEDVFKATREILMKEGLHGVHFKKLASKLDVGRSTLYEYFENKDDLLLAYMKTLMDEMNEKVEKIPSQIPPNEKLYELLKIILTHAQIHQIDQMIRELQSSNKQMASFFRDELHVDLMKTYDLMIQWIEEAMERELWSREMDSNLIGDLLFHSILLPSRNKIGVEELASQLFSMIENGVSLKKK</sequence>
<dbReference type="Gene3D" id="1.10.357.10">
    <property type="entry name" value="Tetracycline Repressor, domain 2"/>
    <property type="match status" value="1"/>
</dbReference>
<gene>
    <name evidence="5" type="ORF">HM131_10915</name>
</gene>
<reference evidence="5 6" key="1">
    <citation type="submission" date="2017-04" db="EMBL/GenBank/DDBJ databases">
        <title>The whole genome sequencing and assembly of Halobacillus mangrovi strain.</title>
        <authorList>
            <person name="Lee S.-J."/>
            <person name="Park M.-K."/>
            <person name="Kim J.-Y."/>
            <person name="Lee Y.-J."/>
            <person name="Yi H."/>
            <person name="Bahn Y.-S."/>
            <person name="Kim J.F."/>
            <person name="Lee D.-W."/>
        </authorList>
    </citation>
    <scope>NUCLEOTIDE SEQUENCE [LARGE SCALE GENOMIC DNA]</scope>
    <source>
        <strain evidence="5 6">KTB 131</strain>
    </source>
</reference>
<dbReference type="SUPFAM" id="SSF46689">
    <property type="entry name" value="Homeodomain-like"/>
    <property type="match status" value="1"/>
</dbReference>
<dbReference type="InterPro" id="IPR009057">
    <property type="entry name" value="Homeodomain-like_sf"/>
</dbReference>
<keyword evidence="6" id="KW-1185">Reference proteome</keyword>
<dbReference type="PANTHER" id="PTHR43479">
    <property type="entry name" value="ACREF/ENVCD OPERON REPRESSOR-RELATED"/>
    <property type="match status" value="1"/>
</dbReference>
<evidence type="ECO:0000313" key="6">
    <source>
        <dbReference type="Proteomes" id="UP000192527"/>
    </source>
</evidence>
<organism evidence="5 6">
    <name type="scientific">Halobacillus mangrovi</name>
    <dbReference type="NCBI Taxonomy" id="402384"/>
    <lineage>
        <taxon>Bacteria</taxon>
        <taxon>Bacillati</taxon>
        <taxon>Bacillota</taxon>
        <taxon>Bacilli</taxon>
        <taxon>Bacillales</taxon>
        <taxon>Bacillaceae</taxon>
        <taxon>Halobacillus</taxon>
    </lineage>
</organism>